<keyword evidence="2" id="KW-0812">Transmembrane</keyword>
<evidence type="ECO:0000313" key="4">
    <source>
        <dbReference type="Proteomes" id="UP000214355"/>
    </source>
</evidence>
<keyword evidence="2" id="KW-0472">Membrane</keyword>
<dbReference type="STRING" id="131112.SAMN04489737_0891"/>
<sequence length="304" mass="33524">MRTYRTLGSWVVAFVFVVGIICGLPSMASATSDRSSPIVPSEPTAEEQEWFTTIGTDLMRAKASETFGEDLGADPELLSLGTAHHVFELRQDRESIRKPETAFEESTMWLAPVYKDTNAVGALITEGNGVARRANTKVVADPRLATEAAAWPNDTASILVYDAQLKAWFVFRDGMIEPGDSVGSGYVLGSIAFDMFMEHRKDFINADVTATEIPAKSLSPSVENTQMTLAKIIIVSAILSGLAIFSVAWLRWDQNRKQQGSREPESATEQVHTPSKNRWDPFAKARLLIHPQKQSADNIYEGQK</sequence>
<dbReference type="OrthoDB" id="3268636at2"/>
<keyword evidence="2" id="KW-1133">Transmembrane helix</keyword>
<feature type="transmembrane region" description="Helical" evidence="2">
    <location>
        <begin position="229"/>
        <end position="252"/>
    </location>
</feature>
<dbReference type="EMBL" id="LT629804">
    <property type="protein sequence ID" value="SDU79483.1"/>
    <property type="molecule type" value="Genomic_DNA"/>
</dbReference>
<feature type="region of interest" description="Disordered" evidence="1">
    <location>
        <begin position="256"/>
        <end position="279"/>
    </location>
</feature>
<protein>
    <submittedName>
        <fullName evidence="3">Uncharacterized protein</fullName>
    </submittedName>
</protein>
<dbReference type="AlphaFoldDB" id="A0A1H2LEN5"/>
<dbReference type="RefSeq" id="WP_091280330.1">
    <property type="nucleotide sequence ID" value="NZ_LT629804.1"/>
</dbReference>
<dbReference type="GeneID" id="65344629"/>
<feature type="compositionally biased region" description="Polar residues" evidence="1">
    <location>
        <begin position="267"/>
        <end position="276"/>
    </location>
</feature>
<evidence type="ECO:0000256" key="1">
    <source>
        <dbReference type="SAM" id="MobiDB-lite"/>
    </source>
</evidence>
<keyword evidence="4" id="KW-1185">Reference proteome</keyword>
<organism evidence="3 4">
    <name type="scientific">Arcanobacterium phocae</name>
    <dbReference type="NCBI Taxonomy" id="131112"/>
    <lineage>
        <taxon>Bacteria</taxon>
        <taxon>Bacillati</taxon>
        <taxon>Actinomycetota</taxon>
        <taxon>Actinomycetes</taxon>
        <taxon>Actinomycetales</taxon>
        <taxon>Actinomycetaceae</taxon>
        <taxon>Arcanobacterium</taxon>
    </lineage>
</organism>
<reference evidence="4" key="1">
    <citation type="submission" date="2016-10" db="EMBL/GenBank/DDBJ databases">
        <authorList>
            <person name="Varghese N."/>
            <person name="Submissions S."/>
        </authorList>
    </citation>
    <scope>NUCLEOTIDE SEQUENCE [LARGE SCALE GENOMIC DNA]</scope>
    <source>
        <strain evidence="4">DSM 10002</strain>
    </source>
</reference>
<dbReference type="Proteomes" id="UP000214355">
    <property type="component" value="Chromosome I"/>
</dbReference>
<accession>A0A1H2LEN5</accession>
<proteinExistence type="predicted"/>
<evidence type="ECO:0000256" key="2">
    <source>
        <dbReference type="SAM" id="Phobius"/>
    </source>
</evidence>
<feature type="compositionally biased region" description="Basic and acidic residues" evidence="1">
    <location>
        <begin position="256"/>
        <end position="265"/>
    </location>
</feature>
<gene>
    <name evidence="3" type="ORF">SAMN04489737_0891</name>
</gene>
<evidence type="ECO:0000313" key="3">
    <source>
        <dbReference type="EMBL" id="SDU79483.1"/>
    </source>
</evidence>
<name>A0A1H2LEN5_9ACTO</name>